<evidence type="ECO:0000313" key="3">
    <source>
        <dbReference type="EMBL" id="KAK3325082.1"/>
    </source>
</evidence>
<keyword evidence="2" id="KW-0040">ANK repeat</keyword>
<keyword evidence="4" id="KW-1185">Reference proteome</keyword>
<dbReference type="EMBL" id="JAUEDM010000002">
    <property type="protein sequence ID" value="KAK3325082.1"/>
    <property type="molecule type" value="Genomic_DNA"/>
</dbReference>
<dbReference type="InterPro" id="IPR002110">
    <property type="entry name" value="Ankyrin_rpt"/>
</dbReference>
<dbReference type="InterPro" id="IPR050889">
    <property type="entry name" value="Dendritic_Spine_Reg/Scaffold"/>
</dbReference>
<evidence type="ECO:0000313" key="4">
    <source>
        <dbReference type="Proteomes" id="UP001283341"/>
    </source>
</evidence>
<organism evidence="3 4">
    <name type="scientific">Apodospora peruviana</name>
    <dbReference type="NCBI Taxonomy" id="516989"/>
    <lineage>
        <taxon>Eukaryota</taxon>
        <taxon>Fungi</taxon>
        <taxon>Dikarya</taxon>
        <taxon>Ascomycota</taxon>
        <taxon>Pezizomycotina</taxon>
        <taxon>Sordariomycetes</taxon>
        <taxon>Sordariomycetidae</taxon>
        <taxon>Sordariales</taxon>
        <taxon>Lasiosphaeriaceae</taxon>
        <taxon>Apodospora</taxon>
    </lineage>
</organism>
<reference evidence="3" key="1">
    <citation type="journal article" date="2023" name="Mol. Phylogenet. Evol.">
        <title>Genome-scale phylogeny and comparative genomics of the fungal order Sordariales.</title>
        <authorList>
            <person name="Hensen N."/>
            <person name="Bonometti L."/>
            <person name="Westerberg I."/>
            <person name="Brannstrom I.O."/>
            <person name="Guillou S."/>
            <person name="Cros-Aarteil S."/>
            <person name="Calhoun S."/>
            <person name="Haridas S."/>
            <person name="Kuo A."/>
            <person name="Mondo S."/>
            <person name="Pangilinan J."/>
            <person name="Riley R."/>
            <person name="LaButti K."/>
            <person name="Andreopoulos B."/>
            <person name="Lipzen A."/>
            <person name="Chen C."/>
            <person name="Yan M."/>
            <person name="Daum C."/>
            <person name="Ng V."/>
            <person name="Clum A."/>
            <person name="Steindorff A."/>
            <person name="Ohm R.A."/>
            <person name="Martin F."/>
            <person name="Silar P."/>
            <person name="Natvig D.O."/>
            <person name="Lalanne C."/>
            <person name="Gautier V."/>
            <person name="Ament-Velasquez S.L."/>
            <person name="Kruys A."/>
            <person name="Hutchinson M.I."/>
            <person name="Powell A.J."/>
            <person name="Barry K."/>
            <person name="Miller A.N."/>
            <person name="Grigoriev I.V."/>
            <person name="Debuchy R."/>
            <person name="Gladieux P."/>
            <person name="Hiltunen Thoren M."/>
            <person name="Johannesson H."/>
        </authorList>
    </citation>
    <scope>NUCLEOTIDE SEQUENCE</scope>
    <source>
        <strain evidence="3">CBS 118394</strain>
    </source>
</reference>
<protein>
    <submittedName>
        <fullName evidence="3">Ankyrin repeat-containing domain protein</fullName>
    </submittedName>
</protein>
<dbReference type="InterPro" id="IPR036770">
    <property type="entry name" value="Ankyrin_rpt-contain_sf"/>
</dbReference>
<name>A0AAE0MA81_9PEZI</name>
<comment type="caution">
    <text evidence="3">The sequence shown here is derived from an EMBL/GenBank/DDBJ whole genome shotgun (WGS) entry which is preliminary data.</text>
</comment>
<dbReference type="PANTHER" id="PTHR24166">
    <property type="entry name" value="ROLLING PEBBLES, ISOFORM B"/>
    <property type="match status" value="1"/>
</dbReference>
<accession>A0AAE0MA81</accession>
<sequence>MHIFDLPLELLDLILHHSIVVRGLPRALRLKLVCKSFQAAVGRILFHTKVLDDVKWGHAFRSWNERRHHGADTLWHDYLVFRCRDKTDSSVPCYVEIRSVVDALVQWQNTNNRQEKTQDWDEVLDKLCWLALECPMIGGNTWQGWNGVRKDGPRNLGLSTLSAATYLGYAPLVRDLLAQPGAPEPTQDDDLFPSPMYIAARTGQADMLQLLQEHLPQFEQFDPYIPSAWRSKLGPGSLTGAASRGDMDMVRLCLYPPSRIINPENGDDDTTILGHSPRSLPGSTHLSVYMLWATWRARSPEVYRYLQSLLSPFGYMSSMHLATMAGVGDIPMVRFLIEEVGADPSDTRTAGGTPLAHAVRACNDDVVDLLLQKYHADPNERGAYRLGTTLTAAARAGSMVMLRKLLDGGYRPVIDQPKGGDNHTLRCAVKLEHTAMVELLLDLGVGSEGGRVRAMKLADGMGLESMVELLSSRAPDDEGCAGIADVMTLYGDLSLI</sequence>
<reference evidence="3" key="2">
    <citation type="submission" date="2023-06" db="EMBL/GenBank/DDBJ databases">
        <authorList>
            <consortium name="Lawrence Berkeley National Laboratory"/>
            <person name="Haridas S."/>
            <person name="Hensen N."/>
            <person name="Bonometti L."/>
            <person name="Westerberg I."/>
            <person name="Brannstrom I.O."/>
            <person name="Guillou S."/>
            <person name="Cros-Aarteil S."/>
            <person name="Calhoun S."/>
            <person name="Kuo A."/>
            <person name="Mondo S."/>
            <person name="Pangilinan J."/>
            <person name="Riley R."/>
            <person name="Labutti K."/>
            <person name="Andreopoulos B."/>
            <person name="Lipzen A."/>
            <person name="Chen C."/>
            <person name="Yanf M."/>
            <person name="Daum C."/>
            <person name="Ng V."/>
            <person name="Clum A."/>
            <person name="Steindorff A."/>
            <person name="Ohm R."/>
            <person name="Martin F."/>
            <person name="Silar P."/>
            <person name="Natvig D."/>
            <person name="Lalanne C."/>
            <person name="Gautier V."/>
            <person name="Ament-Velasquez S.L."/>
            <person name="Kruys A."/>
            <person name="Hutchinson M.I."/>
            <person name="Powell A.J."/>
            <person name="Barry K."/>
            <person name="Miller A.N."/>
            <person name="Grigoriev I.V."/>
            <person name="Debuchy R."/>
            <person name="Gladieux P."/>
            <person name="Thoren M.H."/>
            <person name="Johannesson H."/>
        </authorList>
    </citation>
    <scope>NUCLEOTIDE SEQUENCE</scope>
    <source>
        <strain evidence="3">CBS 118394</strain>
    </source>
</reference>
<dbReference type="PANTHER" id="PTHR24166:SF48">
    <property type="entry name" value="PROTEIN VAPYRIN"/>
    <property type="match status" value="1"/>
</dbReference>
<dbReference type="Gene3D" id="1.25.40.20">
    <property type="entry name" value="Ankyrin repeat-containing domain"/>
    <property type="match status" value="2"/>
</dbReference>
<evidence type="ECO:0000256" key="1">
    <source>
        <dbReference type="ARBA" id="ARBA00022737"/>
    </source>
</evidence>
<dbReference type="SMART" id="SM00248">
    <property type="entry name" value="ANK"/>
    <property type="match status" value="5"/>
</dbReference>
<evidence type="ECO:0000256" key="2">
    <source>
        <dbReference type="ARBA" id="ARBA00023043"/>
    </source>
</evidence>
<dbReference type="Pfam" id="PF12796">
    <property type="entry name" value="Ank_2"/>
    <property type="match status" value="1"/>
</dbReference>
<proteinExistence type="predicted"/>
<keyword evidence="1" id="KW-0677">Repeat</keyword>
<gene>
    <name evidence="3" type="ORF">B0H66DRAFT_636574</name>
</gene>
<dbReference type="AlphaFoldDB" id="A0AAE0MA81"/>
<dbReference type="SUPFAM" id="SSF48403">
    <property type="entry name" value="Ankyrin repeat"/>
    <property type="match status" value="1"/>
</dbReference>
<dbReference type="Proteomes" id="UP001283341">
    <property type="component" value="Unassembled WGS sequence"/>
</dbReference>